<dbReference type="SUPFAM" id="SSF53448">
    <property type="entry name" value="Nucleotide-diphospho-sugar transferases"/>
    <property type="match status" value="1"/>
</dbReference>
<evidence type="ECO:0000259" key="2">
    <source>
        <dbReference type="Pfam" id="PF12804"/>
    </source>
</evidence>
<evidence type="ECO:0000313" key="4">
    <source>
        <dbReference type="Proteomes" id="UP000095672"/>
    </source>
</evidence>
<sequence>MLLATLERVQQALADFSGSTLRVVIRARDPLIEHLLNQRGVIATHAPAWPVGIGASITAGATALLNSEPDLDVIAVIPADLPQLCSETLVRLLQESQRDRLTVPVCLGEPGELIAIGADFFPLLSSLPVRRGLKKLLRDHAERVYHPLVSDTAIIRSINSPADFQAVIQPGPIDRSLGIHRIDRCDTAGVRGA</sequence>
<gene>
    <name evidence="3" type="ORF">AUP74_02092</name>
</gene>
<dbReference type="InterPro" id="IPR029044">
    <property type="entry name" value="Nucleotide-diphossugar_trans"/>
</dbReference>
<protein>
    <submittedName>
        <fullName evidence="3">MobA-like NTP transferase domain protein</fullName>
    </submittedName>
</protein>
<keyword evidence="4" id="KW-1185">Reference proteome</keyword>
<dbReference type="EMBL" id="CP014143">
    <property type="protein sequence ID" value="AOS97516.1"/>
    <property type="molecule type" value="Genomic_DNA"/>
</dbReference>
<dbReference type="InterPro" id="IPR025877">
    <property type="entry name" value="MobA-like_NTP_Trfase"/>
</dbReference>
<accession>A0A1C9W8M5</accession>
<proteinExistence type="predicted"/>
<reference evidence="4" key="1">
    <citation type="submission" date="2016-01" db="EMBL/GenBank/DDBJ databases">
        <title>Complete genome sequence of Microbulbifer sp. CCB-MM1, a halophile isolated from Matang Mangrove Forest, Perak.</title>
        <authorList>
            <person name="Moh T.H."/>
            <person name="Dinesh B."/>
            <person name="Lau N.-S."/>
            <person name="Go F."/>
            <person name="Alexander Chong S.-C."/>
        </authorList>
    </citation>
    <scope>NUCLEOTIDE SEQUENCE [LARGE SCALE GENOMIC DNA]</scope>
    <source>
        <strain evidence="4">CCB-MM1</strain>
    </source>
</reference>
<dbReference type="GO" id="GO:0016779">
    <property type="term" value="F:nucleotidyltransferase activity"/>
    <property type="evidence" value="ECO:0007669"/>
    <property type="project" value="UniProtKB-ARBA"/>
</dbReference>
<dbReference type="STRING" id="1769779.AUP74_02092"/>
<dbReference type="KEGG" id="micc:AUP74_02092"/>
<dbReference type="Pfam" id="PF12804">
    <property type="entry name" value="NTP_transf_3"/>
    <property type="match status" value="1"/>
</dbReference>
<dbReference type="Proteomes" id="UP000095672">
    <property type="component" value="Chromosome"/>
</dbReference>
<evidence type="ECO:0000256" key="1">
    <source>
        <dbReference type="ARBA" id="ARBA00022842"/>
    </source>
</evidence>
<name>A0A1C9W8M5_9GAMM</name>
<organism evidence="3 4">
    <name type="scientific">Microbulbifer aggregans</name>
    <dbReference type="NCBI Taxonomy" id="1769779"/>
    <lineage>
        <taxon>Bacteria</taxon>
        <taxon>Pseudomonadati</taxon>
        <taxon>Pseudomonadota</taxon>
        <taxon>Gammaproteobacteria</taxon>
        <taxon>Cellvibrionales</taxon>
        <taxon>Microbulbiferaceae</taxon>
        <taxon>Microbulbifer</taxon>
    </lineage>
</organism>
<keyword evidence="1" id="KW-0460">Magnesium</keyword>
<dbReference type="PANTHER" id="PTHR43777">
    <property type="entry name" value="MOLYBDENUM COFACTOR CYTIDYLYLTRANSFERASE"/>
    <property type="match status" value="1"/>
</dbReference>
<dbReference type="Gene3D" id="3.90.550.10">
    <property type="entry name" value="Spore Coat Polysaccharide Biosynthesis Protein SpsA, Chain A"/>
    <property type="match status" value="1"/>
</dbReference>
<feature type="domain" description="MobA-like NTP transferase" evidence="2">
    <location>
        <begin position="6"/>
        <end position="142"/>
    </location>
</feature>
<dbReference type="AlphaFoldDB" id="A0A1C9W8M5"/>
<evidence type="ECO:0000313" key="3">
    <source>
        <dbReference type="EMBL" id="AOS97516.1"/>
    </source>
</evidence>
<keyword evidence="3" id="KW-0808">Transferase</keyword>
<dbReference type="PANTHER" id="PTHR43777:SF1">
    <property type="entry name" value="MOLYBDENUM COFACTOR CYTIDYLYLTRANSFERASE"/>
    <property type="match status" value="1"/>
</dbReference>